<feature type="domain" description="SsuA/THI5-like" evidence="2">
    <location>
        <begin position="51"/>
        <end position="266"/>
    </location>
</feature>
<dbReference type="Proteomes" id="UP000287239">
    <property type="component" value="Unassembled WGS sequence"/>
</dbReference>
<evidence type="ECO:0000313" key="4">
    <source>
        <dbReference type="Proteomes" id="UP000287239"/>
    </source>
</evidence>
<dbReference type="PANTHER" id="PTHR31528:SF3">
    <property type="entry name" value="THIAMINE BIOSYNTHESIS PROTEIN HI_0357-RELATED"/>
    <property type="match status" value="1"/>
</dbReference>
<dbReference type="InterPro" id="IPR027939">
    <property type="entry name" value="NMT1/THI5"/>
</dbReference>
<proteinExistence type="predicted"/>
<dbReference type="InterPro" id="IPR015168">
    <property type="entry name" value="SsuA/THI5"/>
</dbReference>
<sequence length="339" mass="37744">MKKISSYIVAIACCLLVLSACGKESSEAENESLVTNEDMAKVSIMLDWYPNAVHSYLYVAEEKGYFTEEGLEVAFQYPANPTDPLALAASGKVTMGLYYQPDVIMAKANEGIPIKSVAAVVREPLNHVVYPSDKPIKSPKELEGKKVGYPGIPINEALVKTMVNFDGGDYNKVEMINVEFELASSLISKQVDAVSGMYVNHEVPVLQSKGHAIDYFNPVDYGVPSYYEIVAVTSEETWEKEQRNIEAFWKAARRGYDFMAENPEAALQIILDNQDAANFPLDKDVEMKSMDILLPKMTSDLGFGSQDKASWLETADWLKKNELIDEIPDMDQLIVNIKP</sequence>
<evidence type="ECO:0000256" key="1">
    <source>
        <dbReference type="SAM" id="SignalP"/>
    </source>
</evidence>
<accession>A0A429ZJX1</accession>
<name>A0A429ZJX1_9ENTE</name>
<dbReference type="OrthoDB" id="9815602at2"/>
<dbReference type="AlphaFoldDB" id="A0A429ZJX1"/>
<feature type="chain" id="PRO_5038465354" evidence="1">
    <location>
        <begin position="23"/>
        <end position="339"/>
    </location>
</feature>
<dbReference type="PANTHER" id="PTHR31528">
    <property type="entry name" value="4-AMINO-5-HYDROXYMETHYL-2-METHYLPYRIMIDINE PHOSPHATE SYNTHASE THI11-RELATED"/>
    <property type="match status" value="1"/>
</dbReference>
<dbReference type="PROSITE" id="PS51257">
    <property type="entry name" value="PROKAR_LIPOPROTEIN"/>
    <property type="match status" value="1"/>
</dbReference>
<reference evidence="3 4" key="1">
    <citation type="submission" date="2017-05" db="EMBL/GenBank/DDBJ databases">
        <title>Vagococcus spp. assemblies.</title>
        <authorList>
            <person name="Gulvik C.A."/>
        </authorList>
    </citation>
    <scope>NUCLEOTIDE SEQUENCE [LARGE SCALE GENOMIC DNA]</scope>
    <source>
        <strain evidence="3 4">NCFB 2777</strain>
    </source>
</reference>
<keyword evidence="4" id="KW-1185">Reference proteome</keyword>
<dbReference type="GO" id="GO:0009228">
    <property type="term" value="P:thiamine biosynthetic process"/>
    <property type="evidence" value="ECO:0007669"/>
    <property type="project" value="InterPro"/>
</dbReference>
<dbReference type="Gene3D" id="3.40.190.10">
    <property type="entry name" value="Periplasmic binding protein-like II"/>
    <property type="match status" value="2"/>
</dbReference>
<evidence type="ECO:0000259" key="2">
    <source>
        <dbReference type="Pfam" id="PF09084"/>
    </source>
</evidence>
<dbReference type="EMBL" id="NGJU01000017">
    <property type="protein sequence ID" value="RST93982.1"/>
    <property type="molecule type" value="Genomic_DNA"/>
</dbReference>
<gene>
    <name evidence="3" type="ORF">CBF35_11040</name>
</gene>
<dbReference type="Pfam" id="PF09084">
    <property type="entry name" value="NMT1"/>
    <property type="match status" value="1"/>
</dbReference>
<feature type="signal peptide" evidence="1">
    <location>
        <begin position="1"/>
        <end position="22"/>
    </location>
</feature>
<keyword evidence="1" id="KW-0732">Signal</keyword>
<dbReference type="RefSeq" id="WP_126781115.1">
    <property type="nucleotide sequence ID" value="NZ_NGJU01000017.1"/>
</dbReference>
<evidence type="ECO:0000313" key="3">
    <source>
        <dbReference type="EMBL" id="RST93982.1"/>
    </source>
</evidence>
<dbReference type="GeneID" id="98568910"/>
<protein>
    <submittedName>
        <fullName evidence="3">ABC transporter substrate-binding protein</fullName>
    </submittedName>
</protein>
<organism evidence="3 4">
    <name type="scientific">Vagococcus salmoninarum</name>
    <dbReference type="NCBI Taxonomy" id="2739"/>
    <lineage>
        <taxon>Bacteria</taxon>
        <taxon>Bacillati</taxon>
        <taxon>Bacillota</taxon>
        <taxon>Bacilli</taxon>
        <taxon>Lactobacillales</taxon>
        <taxon>Enterococcaceae</taxon>
        <taxon>Vagococcus</taxon>
    </lineage>
</organism>
<comment type="caution">
    <text evidence="3">The sequence shown here is derived from an EMBL/GenBank/DDBJ whole genome shotgun (WGS) entry which is preliminary data.</text>
</comment>
<dbReference type="SUPFAM" id="SSF53850">
    <property type="entry name" value="Periplasmic binding protein-like II"/>
    <property type="match status" value="1"/>
</dbReference>